<comment type="function">
    <text evidence="7">This protein is part of the stalk that links CF(0) to CF(1). It either transmits conformational changes from CF(0) to CF(1) or is implicated in proton conduction.</text>
</comment>
<accession>A0A089HUU5</accession>
<keyword evidence="9" id="KW-1185">Reference proteome</keyword>
<evidence type="ECO:0000256" key="1">
    <source>
        <dbReference type="ARBA" id="ARBA00004370"/>
    </source>
</evidence>
<dbReference type="PRINTS" id="PR00125">
    <property type="entry name" value="ATPASEDELTA"/>
</dbReference>
<dbReference type="HAMAP" id="MF_01416">
    <property type="entry name" value="ATP_synth_delta_bact"/>
    <property type="match status" value="1"/>
</dbReference>
<dbReference type="EMBL" id="CP009288">
    <property type="protein sequence ID" value="AIQ14852.1"/>
    <property type="molecule type" value="Genomic_DNA"/>
</dbReference>
<evidence type="ECO:0000256" key="4">
    <source>
        <dbReference type="ARBA" id="ARBA00023065"/>
    </source>
</evidence>
<evidence type="ECO:0000256" key="3">
    <source>
        <dbReference type="ARBA" id="ARBA00022781"/>
    </source>
</evidence>
<comment type="function">
    <text evidence="7">F(1)F(0) ATP synthase produces ATP from ADP in the presence of a proton or sodium gradient. F-type ATPases consist of two structural domains, F(1) containing the extramembraneous catalytic core and F(0) containing the membrane proton channel, linked together by a central stalk and a peripheral stalk. During catalysis, ATP synthesis in the catalytic domain of F(1) is coupled via a rotary mechanism of the central stalk subunits to proton translocation.</text>
</comment>
<dbReference type="OrthoDB" id="9802471at2"/>
<keyword evidence="6 7" id="KW-0066">ATP synthesis</keyword>
<evidence type="ECO:0000256" key="2">
    <source>
        <dbReference type="ARBA" id="ARBA00022448"/>
    </source>
</evidence>
<evidence type="ECO:0000256" key="5">
    <source>
        <dbReference type="ARBA" id="ARBA00023136"/>
    </source>
</evidence>
<evidence type="ECO:0000256" key="6">
    <source>
        <dbReference type="ARBA" id="ARBA00023310"/>
    </source>
</evidence>
<evidence type="ECO:0000313" key="8">
    <source>
        <dbReference type="EMBL" id="AIQ14852.1"/>
    </source>
</evidence>
<dbReference type="AlphaFoldDB" id="A0A089HUU5"/>
<reference evidence="8 9" key="1">
    <citation type="submission" date="2014-08" db="EMBL/GenBank/DDBJ databases">
        <title>Comparative genomics of the Paenibacillus odorifer group.</title>
        <authorList>
            <person name="den Bakker H.C."/>
            <person name="Tsai Y.-C."/>
            <person name="Martin N."/>
            <person name="Korlach J."/>
            <person name="Wiedmann M."/>
        </authorList>
    </citation>
    <scope>NUCLEOTIDE SEQUENCE [LARGE SCALE GENOMIC DNA]</scope>
    <source>
        <strain evidence="8 9">DSM 1735</strain>
    </source>
</reference>
<name>A0A089HUU5_PAEDU</name>
<dbReference type="PANTHER" id="PTHR11910">
    <property type="entry name" value="ATP SYNTHASE DELTA CHAIN"/>
    <property type="match status" value="1"/>
</dbReference>
<dbReference type="Pfam" id="PF00213">
    <property type="entry name" value="OSCP"/>
    <property type="match status" value="1"/>
</dbReference>
<keyword evidence="7" id="KW-1003">Cell membrane</keyword>
<keyword evidence="3 7" id="KW-0375">Hydrogen ion transport</keyword>
<dbReference type="InterPro" id="IPR026015">
    <property type="entry name" value="ATP_synth_OSCP/delta_N_sf"/>
</dbReference>
<sequence>MSQDTVVAKRYAKALFEVAVEEKKTLEVEQELKALVSALDSNTDLQRFISTPKISGEDKLAVLKQTLEGKLSNVVINTLELLVERGRMSILSELLDSYVKIEGESLGLADATVYSMYELNEQEKKAVAEEFGTLTGRKIRVANVVDKSLLGGLKVIIGDTLYDGSLAGKLERLEKSFNDKHRR</sequence>
<dbReference type="GO" id="GO:0046933">
    <property type="term" value="F:proton-transporting ATP synthase activity, rotational mechanism"/>
    <property type="evidence" value="ECO:0007669"/>
    <property type="project" value="UniProtKB-UniRule"/>
</dbReference>
<dbReference type="RefSeq" id="WP_042208555.1">
    <property type="nucleotide sequence ID" value="NZ_CP009288.1"/>
</dbReference>
<keyword evidence="2 7" id="KW-0813">Transport</keyword>
<dbReference type="NCBIfam" id="TIGR01145">
    <property type="entry name" value="ATP_synt_delta"/>
    <property type="match status" value="1"/>
</dbReference>
<organism evidence="8 9">
    <name type="scientific">Paenibacillus durus</name>
    <name type="common">Paenibacillus azotofixans</name>
    <dbReference type="NCBI Taxonomy" id="44251"/>
    <lineage>
        <taxon>Bacteria</taxon>
        <taxon>Bacillati</taxon>
        <taxon>Bacillota</taxon>
        <taxon>Bacilli</taxon>
        <taxon>Bacillales</taxon>
        <taxon>Paenibacillaceae</taxon>
        <taxon>Paenibacillus</taxon>
    </lineage>
</organism>
<dbReference type="eggNOG" id="COG0712">
    <property type="taxonomic scope" value="Bacteria"/>
</dbReference>
<dbReference type="InterPro" id="IPR000711">
    <property type="entry name" value="ATPase_OSCP/dsu"/>
</dbReference>
<dbReference type="NCBIfam" id="NF004403">
    <property type="entry name" value="PRK05758.2-4"/>
    <property type="match status" value="1"/>
</dbReference>
<keyword evidence="5 7" id="KW-0472">Membrane</keyword>
<dbReference type="GO" id="GO:0045259">
    <property type="term" value="C:proton-transporting ATP synthase complex"/>
    <property type="evidence" value="ECO:0007669"/>
    <property type="project" value="UniProtKB-KW"/>
</dbReference>
<dbReference type="STRING" id="44251.PDUR_25445"/>
<proteinExistence type="inferred from homology"/>
<evidence type="ECO:0000313" key="9">
    <source>
        <dbReference type="Proteomes" id="UP000029409"/>
    </source>
</evidence>
<dbReference type="NCBIfam" id="NF004402">
    <property type="entry name" value="PRK05758.2-2"/>
    <property type="match status" value="1"/>
</dbReference>
<evidence type="ECO:0000256" key="7">
    <source>
        <dbReference type="HAMAP-Rule" id="MF_01416"/>
    </source>
</evidence>
<dbReference type="GO" id="GO:0005886">
    <property type="term" value="C:plasma membrane"/>
    <property type="evidence" value="ECO:0007669"/>
    <property type="project" value="UniProtKB-SubCell"/>
</dbReference>
<comment type="subcellular location">
    <subcellularLocation>
        <location evidence="7">Cell membrane</location>
        <topology evidence="7">Peripheral membrane protein</topology>
    </subcellularLocation>
    <subcellularLocation>
        <location evidence="1">Membrane</location>
    </subcellularLocation>
</comment>
<gene>
    <name evidence="7" type="primary">atpH</name>
    <name evidence="8" type="ORF">PDUR_25445</name>
</gene>
<dbReference type="SUPFAM" id="SSF47928">
    <property type="entry name" value="N-terminal domain of the delta subunit of the F1F0-ATP synthase"/>
    <property type="match status" value="1"/>
</dbReference>
<comment type="similarity">
    <text evidence="7">Belongs to the ATPase delta chain family.</text>
</comment>
<dbReference type="KEGG" id="pdu:PDUR_25445"/>
<protein>
    <recommendedName>
        <fullName evidence="7">ATP synthase subunit delta</fullName>
    </recommendedName>
    <alternativeName>
        <fullName evidence="7">ATP synthase F(1) sector subunit delta</fullName>
    </alternativeName>
    <alternativeName>
        <fullName evidence="7">F-type ATPase subunit delta</fullName>
        <shortName evidence="7">F-ATPase subunit delta</shortName>
    </alternativeName>
</protein>
<dbReference type="Gene3D" id="1.10.520.20">
    <property type="entry name" value="N-terminal domain of the delta subunit of the F1F0-ATP synthase"/>
    <property type="match status" value="1"/>
</dbReference>
<keyword evidence="7" id="KW-0139">CF(1)</keyword>
<dbReference type="Proteomes" id="UP000029409">
    <property type="component" value="Chromosome"/>
</dbReference>
<keyword evidence="4 7" id="KW-0406">Ion transport</keyword>